<keyword evidence="2" id="KW-0472">Membrane</keyword>
<dbReference type="InterPro" id="IPR010131">
    <property type="entry name" value="MdtP/NodT-like"/>
</dbReference>
<keyword evidence="3" id="KW-0175">Coiled coil</keyword>
<dbReference type="Gene3D" id="2.20.200.10">
    <property type="entry name" value="Outer membrane efflux proteins (OEP)"/>
    <property type="match status" value="1"/>
</dbReference>
<dbReference type="AlphaFoldDB" id="A0A4Q1S9Z4"/>
<feature type="signal peptide" evidence="2">
    <location>
        <begin position="1"/>
        <end position="21"/>
    </location>
</feature>
<evidence type="ECO:0000256" key="1">
    <source>
        <dbReference type="ARBA" id="ARBA00007613"/>
    </source>
</evidence>
<comment type="caution">
    <text evidence="5">The sequence shown here is derived from an EMBL/GenBank/DDBJ whole genome shotgun (WGS) entry which is preliminary data.</text>
</comment>
<gene>
    <name evidence="5" type="ORF">ESZ00_17085</name>
</gene>
<keyword evidence="2" id="KW-0564">Palmitate</keyword>
<feature type="chain" id="PRO_5021008039" evidence="2">
    <location>
        <begin position="22"/>
        <end position="504"/>
    </location>
</feature>
<keyword evidence="2" id="KW-0812">Transmembrane</keyword>
<feature type="region of interest" description="Disordered" evidence="4">
    <location>
        <begin position="32"/>
        <end position="74"/>
    </location>
</feature>
<feature type="compositionally biased region" description="Low complexity" evidence="4">
    <location>
        <begin position="46"/>
        <end position="57"/>
    </location>
</feature>
<accession>A0A4Q1S9Z4</accession>
<dbReference type="OrthoDB" id="9770517at2"/>
<keyword evidence="2" id="KW-0449">Lipoprotein</keyword>
<keyword evidence="2" id="KW-1134">Transmembrane beta strand</keyword>
<sequence length="504" mass="55224">MKHVSLLRAASVMAAALLPLAGCTVGPNYKRPDVPTPPAFKEQPPASADNAAQSSAAHDTSAQNQDGWKPGQPADNALKGDWWTIYNDSELSTLEGQIDTANQTLKAAEANFRAARAQIGYARSYEAPTIGVSPSVGAVRDSAHQPYFSSTEVNDGEGNFSLPFDLNYEVDLWGRIRRGVTAAREQAQANAADLESVRLSLHAELAMDYFGLRTDDAQTKLLEDTVKAYEQALQLTQDRFEGGAAPMSDVAQARTQLDQTKVQLTDIEVQRAQYEHAIAVLIGKPPAEFTLDRTPLNQQTPLLPVIPATVPAELLERRPDIAADERRMAAANEQIGIAQAAFYPTLSLSALFGLQGTSALNWFNWPSRFWAVGPTFSQTLFDAGRRKSTKVMTEAQYDATVATYRQTVLTAFQQVEDNLAALRVLSHEADQQHQATESAEQSLDLFQTRYEGGVDTYLQVVTWQTAALNNQRNDLAIMQRRLEASVLLIKALGGGWDTSRLPKM</sequence>
<comment type="subcellular location">
    <subcellularLocation>
        <location evidence="2">Cell membrane</location>
        <topology evidence="2">Lipid-anchor</topology>
    </subcellularLocation>
</comment>
<dbReference type="InterPro" id="IPR003423">
    <property type="entry name" value="OMP_efflux"/>
</dbReference>
<evidence type="ECO:0000313" key="6">
    <source>
        <dbReference type="Proteomes" id="UP000290253"/>
    </source>
</evidence>
<dbReference type="Gene3D" id="1.20.1600.10">
    <property type="entry name" value="Outer membrane efflux proteins (OEP)"/>
    <property type="match status" value="1"/>
</dbReference>
<protein>
    <submittedName>
        <fullName evidence="5">Efflux transporter outer membrane subunit</fullName>
    </submittedName>
</protein>
<evidence type="ECO:0000256" key="4">
    <source>
        <dbReference type="SAM" id="MobiDB-lite"/>
    </source>
</evidence>
<dbReference type="RefSeq" id="WP_129209556.1">
    <property type="nucleotide sequence ID" value="NZ_BMGU01000002.1"/>
</dbReference>
<organism evidence="5 6">
    <name type="scientific">Silvibacterium dinghuense</name>
    <dbReference type="NCBI Taxonomy" id="1560006"/>
    <lineage>
        <taxon>Bacteria</taxon>
        <taxon>Pseudomonadati</taxon>
        <taxon>Acidobacteriota</taxon>
        <taxon>Terriglobia</taxon>
        <taxon>Terriglobales</taxon>
        <taxon>Acidobacteriaceae</taxon>
        <taxon>Silvibacterium</taxon>
    </lineage>
</organism>
<dbReference type="EMBL" id="SDMK01000004">
    <property type="protein sequence ID" value="RXS93761.1"/>
    <property type="molecule type" value="Genomic_DNA"/>
</dbReference>
<dbReference type="PANTHER" id="PTHR30203">
    <property type="entry name" value="OUTER MEMBRANE CATION EFFLUX PROTEIN"/>
    <property type="match status" value="1"/>
</dbReference>
<evidence type="ECO:0000256" key="2">
    <source>
        <dbReference type="RuleBase" id="RU362097"/>
    </source>
</evidence>
<proteinExistence type="inferred from homology"/>
<dbReference type="PANTHER" id="PTHR30203:SF33">
    <property type="entry name" value="BLR4455 PROTEIN"/>
    <property type="match status" value="1"/>
</dbReference>
<evidence type="ECO:0000256" key="3">
    <source>
        <dbReference type="SAM" id="Coils"/>
    </source>
</evidence>
<feature type="coiled-coil region" evidence="3">
    <location>
        <begin position="91"/>
        <end position="118"/>
    </location>
</feature>
<name>A0A4Q1S9Z4_9BACT</name>
<keyword evidence="2" id="KW-0732">Signal</keyword>
<dbReference type="NCBIfam" id="TIGR01845">
    <property type="entry name" value="outer_NodT"/>
    <property type="match status" value="1"/>
</dbReference>
<reference evidence="5 6" key="1">
    <citation type="journal article" date="2016" name="Int. J. Syst. Evol. Microbiol.">
        <title>Acidipila dinghuensis sp. nov., an acidobacterium isolated from forest soil.</title>
        <authorList>
            <person name="Jiang Y.W."/>
            <person name="Wang J."/>
            <person name="Chen M.H."/>
            <person name="Lv Y.Y."/>
            <person name="Qiu L.H."/>
        </authorList>
    </citation>
    <scope>NUCLEOTIDE SEQUENCE [LARGE SCALE GENOMIC DNA]</scope>
    <source>
        <strain evidence="5 6">DHOF10</strain>
    </source>
</reference>
<dbReference type="SUPFAM" id="SSF56954">
    <property type="entry name" value="Outer membrane efflux proteins (OEP)"/>
    <property type="match status" value="1"/>
</dbReference>
<comment type="similarity">
    <text evidence="1 2">Belongs to the outer membrane factor (OMF) (TC 1.B.17) family.</text>
</comment>
<dbReference type="Proteomes" id="UP000290253">
    <property type="component" value="Unassembled WGS sequence"/>
</dbReference>
<dbReference type="Pfam" id="PF02321">
    <property type="entry name" value="OEP"/>
    <property type="match status" value="2"/>
</dbReference>
<dbReference type="GO" id="GO:0005886">
    <property type="term" value="C:plasma membrane"/>
    <property type="evidence" value="ECO:0007669"/>
    <property type="project" value="UniProtKB-SubCell"/>
</dbReference>
<dbReference type="GO" id="GO:0015562">
    <property type="term" value="F:efflux transmembrane transporter activity"/>
    <property type="evidence" value="ECO:0007669"/>
    <property type="project" value="InterPro"/>
</dbReference>
<evidence type="ECO:0000313" key="5">
    <source>
        <dbReference type="EMBL" id="RXS93761.1"/>
    </source>
</evidence>
<keyword evidence="6" id="KW-1185">Reference proteome</keyword>